<dbReference type="eggNOG" id="ENOG502Z9BE">
    <property type="taxonomic scope" value="Bacteria"/>
</dbReference>
<dbReference type="AlphaFoldDB" id="A0A0A2MGS9"/>
<keyword evidence="3" id="KW-1185">Reference proteome</keyword>
<gene>
    <name evidence="2" type="ORF">Q764_00530</name>
</gene>
<comment type="caution">
    <text evidence="2">The sequence shown here is derived from an EMBL/GenBank/DDBJ whole genome shotgun (WGS) entry which is preliminary data.</text>
</comment>
<dbReference type="EMBL" id="JRLW01000001">
    <property type="protein sequence ID" value="KGO90643.1"/>
    <property type="molecule type" value="Genomic_DNA"/>
</dbReference>
<organism evidence="2 3">
    <name type="scientific">Flavobacterium suncheonense GH29-5 = DSM 17707</name>
    <dbReference type="NCBI Taxonomy" id="1121899"/>
    <lineage>
        <taxon>Bacteria</taxon>
        <taxon>Pseudomonadati</taxon>
        <taxon>Bacteroidota</taxon>
        <taxon>Flavobacteriia</taxon>
        <taxon>Flavobacteriales</taxon>
        <taxon>Flavobacteriaceae</taxon>
        <taxon>Flavobacterium</taxon>
    </lineage>
</organism>
<sequence length="234" mass="26870">MKHTLKSIFSMALMLVSVSALAQQKEKDTVQSGKTQRYGVRVGVDLHRLAKSFYDDNYKGFEIVGDYRLTKKIYLAGELGNEKKTVEDDQLNFTTKGSYFKVGFDYNTHENWLDLENMIYVGMRYGVSSFSQELNSYTIYNTNQYFGQNTVISGKEYSGLTASWIEVVGGVKAELFNNLYLGFSTRLNYLVTNKKPDNFDNLFIPGFNRTYEGKFGVGFNYTLSYFIPLYKSKK</sequence>
<keyword evidence="1" id="KW-0732">Signal</keyword>
<protein>
    <recommendedName>
        <fullName evidence="4">Outer membrane protein beta-barrel domain-containing protein</fullName>
    </recommendedName>
</protein>
<proteinExistence type="predicted"/>
<dbReference type="OrthoDB" id="1199048at2"/>
<evidence type="ECO:0000313" key="2">
    <source>
        <dbReference type="EMBL" id="KGO90643.1"/>
    </source>
</evidence>
<dbReference type="Proteomes" id="UP000030121">
    <property type="component" value="Unassembled WGS sequence"/>
</dbReference>
<name>A0A0A2MGS9_9FLAO</name>
<dbReference type="Pfam" id="PF19515">
    <property type="entry name" value="DUF6048"/>
    <property type="match status" value="1"/>
</dbReference>
<dbReference type="InterPro" id="IPR046111">
    <property type="entry name" value="DUF6048"/>
</dbReference>
<feature type="signal peptide" evidence="1">
    <location>
        <begin position="1"/>
        <end position="22"/>
    </location>
</feature>
<dbReference type="STRING" id="1121899.GCA_000430025_00980"/>
<evidence type="ECO:0000256" key="1">
    <source>
        <dbReference type="SAM" id="SignalP"/>
    </source>
</evidence>
<evidence type="ECO:0000313" key="3">
    <source>
        <dbReference type="Proteomes" id="UP000030121"/>
    </source>
</evidence>
<accession>A0A0A2MGS9</accession>
<reference evidence="2 3" key="1">
    <citation type="submission" date="2013-09" db="EMBL/GenBank/DDBJ databases">
        <authorList>
            <person name="Zeng Z."/>
            <person name="Chen C."/>
        </authorList>
    </citation>
    <scope>NUCLEOTIDE SEQUENCE [LARGE SCALE GENOMIC DNA]</scope>
    <source>
        <strain evidence="2 3">GH29-5</strain>
    </source>
</reference>
<dbReference type="RefSeq" id="WP_026979739.1">
    <property type="nucleotide sequence ID" value="NZ_AUCZ01000004.1"/>
</dbReference>
<evidence type="ECO:0008006" key="4">
    <source>
        <dbReference type="Google" id="ProtNLM"/>
    </source>
</evidence>
<feature type="chain" id="PRO_5002003176" description="Outer membrane protein beta-barrel domain-containing protein" evidence="1">
    <location>
        <begin position="23"/>
        <end position="234"/>
    </location>
</feature>